<comment type="subunit">
    <text evidence="7">Forms a complex with DabA.</text>
</comment>
<dbReference type="HAMAP" id="MF_00862">
    <property type="entry name" value="DabB"/>
    <property type="match status" value="1"/>
</dbReference>
<feature type="transmembrane region" description="Helical" evidence="7">
    <location>
        <begin position="35"/>
        <end position="56"/>
    </location>
</feature>
<feature type="domain" description="NADH:quinone oxidoreductase/Mrp antiporter transmembrane" evidence="10">
    <location>
        <begin position="130"/>
        <end position="353"/>
    </location>
</feature>
<dbReference type="GO" id="GO:0008137">
    <property type="term" value="F:NADH dehydrogenase (ubiquinone) activity"/>
    <property type="evidence" value="ECO:0007669"/>
    <property type="project" value="InterPro"/>
</dbReference>
<feature type="transmembrane region" description="Helical" evidence="7">
    <location>
        <begin position="118"/>
        <end position="142"/>
    </location>
</feature>
<evidence type="ECO:0000259" key="11">
    <source>
        <dbReference type="Pfam" id="PF00662"/>
    </source>
</evidence>
<evidence type="ECO:0000256" key="9">
    <source>
        <dbReference type="SAM" id="MobiDB-lite"/>
    </source>
</evidence>
<dbReference type="GO" id="GO:0003954">
    <property type="term" value="F:NADH dehydrogenase activity"/>
    <property type="evidence" value="ECO:0007669"/>
    <property type="project" value="TreeGrafter"/>
</dbReference>
<feature type="compositionally biased region" description="Low complexity" evidence="9">
    <location>
        <begin position="533"/>
        <end position="543"/>
    </location>
</feature>
<reference evidence="12 13" key="1">
    <citation type="submission" date="2020-08" db="EMBL/GenBank/DDBJ databases">
        <title>Genome sequencing of Purple Non-Sulfur Bacteria from various extreme environments.</title>
        <authorList>
            <person name="Mayer M."/>
        </authorList>
    </citation>
    <scope>NUCLEOTIDE SEQUENCE [LARGE SCALE GENOMIC DNA]</scope>
    <source>
        <strain evidence="12 13">JA135</strain>
    </source>
</reference>
<keyword evidence="4 7" id="KW-0812">Transmembrane</keyword>
<gene>
    <name evidence="7" type="primary">dabB</name>
    <name evidence="12" type="ORF">GGD88_001917</name>
</gene>
<dbReference type="RefSeq" id="WP_184434686.1">
    <property type="nucleotide sequence ID" value="NZ_JACIGI010000013.1"/>
</dbReference>
<dbReference type="NCBIfam" id="NF006029">
    <property type="entry name" value="PRK08168.1"/>
    <property type="match status" value="1"/>
</dbReference>
<dbReference type="InterPro" id="IPR046396">
    <property type="entry name" value="Transporter_DabB"/>
</dbReference>
<feature type="transmembrane region" description="Helical" evidence="7">
    <location>
        <begin position="250"/>
        <end position="268"/>
    </location>
</feature>
<dbReference type="EMBL" id="JACIGI010000013">
    <property type="protein sequence ID" value="MBB4286190.1"/>
    <property type="molecule type" value="Genomic_DNA"/>
</dbReference>
<dbReference type="PANTHER" id="PTHR42829">
    <property type="entry name" value="NADH-UBIQUINONE OXIDOREDUCTASE CHAIN 5"/>
    <property type="match status" value="1"/>
</dbReference>
<dbReference type="Pfam" id="PF00361">
    <property type="entry name" value="Proton_antipo_M"/>
    <property type="match status" value="1"/>
</dbReference>
<evidence type="ECO:0000256" key="3">
    <source>
        <dbReference type="ARBA" id="ARBA00022475"/>
    </source>
</evidence>
<sequence length="553" mass="55813">MDVLSPWLLALAPAALLVVGLVPDRLANRHPGRMVAALGIAALTAVGVAGTAALALAVHGGPWSVALGGAGLGPGLYYDTLTAVLMLLVAVLGLVVVRYSGPYLDGDPRQGTFLRWMALTLAAVLTLIVSGSLLQFVVAWVATSLALHQLLVFYRDRPLARLAARKKAIVSRLGDVALVLALLLTWQTFGTLAFADLFAAAETMRAEGTIPAAAGWIAGLLVVGAVVKSAQVPVHGWLTEVMETPTPVSALLHAGVINAGGVLILRLADLVTLSATAMAVLAVIGAATALIGAVVMLTQTSIKVALAWSTIAQMGFMMLQCGLGAFSAALLHIVAHSFYKAHAFLSAGSVVDRARAAVAPAAAGATAPAPAGRVALALGLAVAASAVVATLFGHAVTASPGVFTLIAVLALGVTLLLVPLLAPGVPAAVRLRAGALAVAVLAAYAAVQSGAAVLLAGTLPPPEQSAGAFEAGLAAVVIAAFAAVVLLQTRLPALARDPRWQAVQVHLANGLYLNAHASRIAQRLWPLPPAPAPARADTAPVAPLSVGQEAPSS</sequence>
<keyword evidence="13" id="KW-1185">Reference proteome</keyword>
<feature type="transmembrane region" description="Helical" evidence="7">
    <location>
        <begin position="275"/>
        <end position="297"/>
    </location>
</feature>
<evidence type="ECO:0000256" key="6">
    <source>
        <dbReference type="ARBA" id="ARBA00023136"/>
    </source>
</evidence>
<feature type="transmembrane region" description="Helical" evidence="7">
    <location>
        <begin position="6"/>
        <end position="23"/>
    </location>
</feature>
<keyword evidence="6 7" id="KW-0472">Membrane</keyword>
<evidence type="ECO:0000256" key="1">
    <source>
        <dbReference type="ARBA" id="ARBA00004127"/>
    </source>
</evidence>
<evidence type="ECO:0000256" key="5">
    <source>
        <dbReference type="ARBA" id="ARBA00022989"/>
    </source>
</evidence>
<dbReference type="Proteomes" id="UP000555728">
    <property type="component" value="Unassembled WGS sequence"/>
</dbReference>
<evidence type="ECO:0000313" key="12">
    <source>
        <dbReference type="EMBL" id="MBB4286190.1"/>
    </source>
</evidence>
<dbReference type="InterPro" id="IPR001750">
    <property type="entry name" value="ND/Mrp_TM"/>
</dbReference>
<accession>A0A7W6RZN3</accession>
<feature type="transmembrane region" description="Helical" evidence="7">
    <location>
        <begin position="176"/>
        <end position="198"/>
    </location>
</feature>
<feature type="transmembrane region" description="Helical" evidence="7">
    <location>
        <begin position="76"/>
        <end position="97"/>
    </location>
</feature>
<evidence type="ECO:0000259" key="10">
    <source>
        <dbReference type="Pfam" id="PF00361"/>
    </source>
</evidence>
<keyword evidence="2 7" id="KW-0813">Transport</keyword>
<evidence type="ECO:0000256" key="7">
    <source>
        <dbReference type="HAMAP-Rule" id="MF_00862"/>
    </source>
</evidence>
<dbReference type="AlphaFoldDB" id="A0A7W6RZN3"/>
<protein>
    <recommendedName>
        <fullName evidence="7">Probable inorganic carbon transporter subunit DabB</fullName>
    </recommendedName>
</protein>
<evidence type="ECO:0000313" key="13">
    <source>
        <dbReference type="Proteomes" id="UP000555728"/>
    </source>
</evidence>
<dbReference type="GO" id="GO:0005886">
    <property type="term" value="C:plasma membrane"/>
    <property type="evidence" value="ECO:0007669"/>
    <property type="project" value="UniProtKB-SubCell"/>
</dbReference>
<name>A0A7W6RZN3_9PROT</name>
<feature type="transmembrane region" description="Helical" evidence="7">
    <location>
        <begin position="374"/>
        <end position="396"/>
    </location>
</feature>
<dbReference type="PRINTS" id="PR01434">
    <property type="entry name" value="NADHDHGNASE5"/>
</dbReference>
<feature type="transmembrane region" description="Helical" evidence="7">
    <location>
        <begin position="210"/>
        <end position="230"/>
    </location>
</feature>
<feature type="transmembrane region" description="Helical" evidence="7">
    <location>
        <begin position="402"/>
        <end position="422"/>
    </location>
</feature>
<evidence type="ECO:0000256" key="4">
    <source>
        <dbReference type="ARBA" id="ARBA00022692"/>
    </source>
</evidence>
<keyword evidence="3 7" id="KW-1003">Cell membrane</keyword>
<feature type="transmembrane region" description="Helical" evidence="7">
    <location>
        <begin position="317"/>
        <end position="339"/>
    </location>
</feature>
<keyword evidence="5 7" id="KW-1133">Transmembrane helix</keyword>
<organism evidence="12 13">
    <name type="scientific">Roseospira goensis</name>
    <dbReference type="NCBI Taxonomy" id="391922"/>
    <lineage>
        <taxon>Bacteria</taxon>
        <taxon>Pseudomonadati</taxon>
        <taxon>Pseudomonadota</taxon>
        <taxon>Alphaproteobacteria</taxon>
        <taxon>Rhodospirillales</taxon>
        <taxon>Rhodospirillaceae</taxon>
        <taxon>Roseospira</taxon>
    </lineage>
</organism>
<dbReference type="InterPro" id="IPR001516">
    <property type="entry name" value="Proton_antipo_N"/>
</dbReference>
<dbReference type="GO" id="GO:0015990">
    <property type="term" value="P:electron transport coupled proton transport"/>
    <property type="evidence" value="ECO:0007669"/>
    <property type="project" value="TreeGrafter"/>
</dbReference>
<feature type="domain" description="NADH-Ubiquinone oxidoreductase (complex I) chain 5 N-terminal" evidence="11">
    <location>
        <begin position="68"/>
        <end position="113"/>
    </location>
</feature>
<proteinExistence type="inferred from homology"/>
<dbReference type="GO" id="GO:0042773">
    <property type="term" value="P:ATP synthesis coupled electron transport"/>
    <property type="evidence" value="ECO:0007669"/>
    <property type="project" value="InterPro"/>
</dbReference>
<comment type="function">
    <text evidence="7">Part of an energy-coupled inorganic carbon pump.</text>
</comment>
<dbReference type="InterPro" id="IPR003945">
    <property type="entry name" value="NU5C-like"/>
</dbReference>
<feature type="transmembrane region" description="Helical" evidence="7">
    <location>
        <begin position="468"/>
        <end position="487"/>
    </location>
</feature>
<comment type="similarity">
    <text evidence="7">Belongs to the inorganic carbon transporter (TC 9.A.2) DabB family.</text>
</comment>
<evidence type="ECO:0000256" key="2">
    <source>
        <dbReference type="ARBA" id="ARBA00022448"/>
    </source>
</evidence>
<feature type="region of interest" description="Disordered" evidence="9">
    <location>
        <begin position="531"/>
        <end position="553"/>
    </location>
</feature>
<dbReference type="GO" id="GO:0012505">
    <property type="term" value="C:endomembrane system"/>
    <property type="evidence" value="ECO:0007669"/>
    <property type="project" value="UniProtKB-SubCell"/>
</dbReference>
<evidence type="ECO:0000256" key="8">
    <source>
        <dbReference type="RuleBase" id="RU000320"/>
    </source>
</evidence>
<comment type="caution">
    <text evidence="12">The sequence shown here is derived from an EMBL/GenBank/DDBJ whole genome shotgun (WGS) entry which is preliminary data.</text>
</comment>
<comment type="subcellular location">
    <subcellularLocation>
        <location evidence="7">Cell membrane</location>
        <topology evidence="7">Multi-pass membrane protein</topology>
    </subcellularLocation>
    <subcellularLocation>
        <location evidence="1">Endomembrane system</location>
        <topology evidence="1">Multi-pass membrane protein</topology>
    </subcellularLocation>
    <subcellularLocation>
        <location evidence="8">Membrane</location>
        <topology evidence="8">Multi-pass membrane protein</topology>
    </subcellularLocation>
</comment>
<feature type="transmembrane region" description="Helical" evidence="7">
    <location>
        <begin position="434"/>
        <end position="456"/>
    </location>
</feature>
<dbReference type="Pfam" id="PF00662">
    <property type="entry name" value="Proton_antipo_N"/>
    <property type="match status" value="1"/>
</dbReference>
<dbReference type="PANTHER" id="PTHR42829:SF1">
    <property type="entry name" value="INORGANIC CARBON TRANSPORTER SUBUNIT DABB-RELATED"/>
    <property type="match status" value="1"/>
</dbReference>